<keyword evidence="2" id="KW-0121">Carboxypeptidase</keyword>
<keyword evidence="3" id="KW-1185">Reference proteome</keyword>
<reference evidence="2" key="1">
    <citation type="submission" date="2020-01" db="EMBL/GenBank/DDBJ databases">
        <authorList>
            <person name="Seo Y.L."/>
        </authorList>
    </citation>
    <scope>NUCLEOTIDE SEQUENCE</scope>
    <source>
        <strain evidence="2">R11</strain>
    </source>
</reference>
<accession>A0A965ZKV3</accession>
<evidence type="ECO:0000313" key="2">
    <source>
        <dbReference type="EMBL" id="NCD71506.1"/>
    </source>
</evidence>
<feature type="signal peptide" evidence="1">
    <location>
        <begin position="1"/>
        <end position="26"/>
    </location>
</feature>
<dbReference type="AlphaFoldDB" id="A0A965ZKV3"/>
<keyword evidence="2" id="KW-0645">Protease</keyword>
<dbReference type="GO" id="GO:0004180">
    <property type="term" value="F:carboxypeptidase activity"/>
    <property type="evidence" value="ECO:0007669"/>
    <property type="project" value="UniProtKB-KW"/>
</dbReference>
<evidence type="ECO:0000256" key="1">
    <source>
        <dbReference type="SAM" id="SignalP"/>
    </source>
</evidence>
<proteinExistence type="predicted"/>
<dbReference type="InterPro" id="IPR043741">
    <property type="entry name" value="DUF5686"/>
</dbReference>
<dbReference type="RefSeq" id="WP_166587455.1">
    <property type="nucleotide sequence ID" value="NZ_WWEO01000044.1"/>
</dbReference>
<gene>
    <name evidence="2" type="ORF">GSY63_19215</name>
</gene>
<dbReference type="Proteomes" id="UP000638732">
    <property type="component" value="Unassembled WGS sequence"/>
</dbReference>
<dbReference type="EMBL" id="WWEO01000044">
    <property type="protein sequence ID" value="NCD71506.1"/>
    <property type="molecule type" value="Genomic_DNA"/>
</dbReference>
<reference evidence="2" key="2">
    <citation type="submission" date="2020-10" db="EMBL/GenBank/DDBJ databases">
        <title>Mucilaginibacter sp. nov., isolated from soil.</title>
        <authorList>
            <person name="Jeon C.O."/>
        </authorList>
    </citation>
    <scope>NUCLEOTIDE SEQUENCE</scope>
    <source>
        <strain evidence="2">R11</strain>
    </source>
</reference>
<comment type="caution">
    <text evidence="2">The sequence shown here is derived from an EMBL/GenBank/DDBJ whole genome shotgun (WGS) entry which is preliminary data.</text>
</comment>
<name>A0A965ZKV3_9SPHI</name>
<protein>
    <submittedName>
        <fullName evidence="2">Carboxypeptidase-like regulatory domain-containing protein</fullName>
    </submittedName>
</protein>
<dbReference type="Pfam" id="PF18939">
    <property type="entry name" value="DUF5686"/>
    <property type="match status" value="1"/>
</dbReference>
<dbReference type="Gene3D" id="2.60.40.1120">
    <property type="entry name" value="Carboxypeptidase-like, regulatory domain"/>
    <property type="match status" value="1"/>
</dbReference>
<sequence>MKKILTKLRYKSTLLLLLLISTTLFAQAQNTVVRGTVTDAKTKETLPYVTVVFAGSTQGISTDNNGKFTITTSNATYNQIKVSFVGYKTVVRAIEPGKEQTINIALGVDTRLLGEVVVKGGKKAKYRNKDNPAVELIRKVIAHKSQNRLENYDYSEYKQYERMNFYLSNLSEKFKNKRLFKNYQFLFQEQDSTQIGGKNLLPIYMEEKLSQNYFRKAPFTKKQIVEANKQVKYDENFIDNQGLSSYFNRIYQDINIYDNNVSLLTNQILSPIADHSPDFYKFFITDTLKDQSPNLIELSFTPRNTNDLLFEGKLYVTMDGNYAVESAELTVNKNINLNFVRQMQATLAFDKSADGKYHLSQSDLKMDFGLNKNKGGGIYGERKVILTNFAINTPRPKQTYDGPAQVIAQASDTKDDRYWMMSRPDTLPAAQAAIYKNIDSLQTIPSFKRTMDLVTLFVAGYKNYGPFEVGPVNTFYSFNPVEGFRPRIGGRTTPTFSKRYYLETYGAYGTKDQKFKYFLSSTYSLNDKSIYSFPQNYIRASFQHDTKIPGQELQFVQEDNFLLSFKRGDNDMWLYNDIFRLDYVHEFLNHFSYKVGFKKWNQSAAGSLYFLNGYGSLPTNSADINSSISNVNQLNTTEFSLELRYAPHERFYQGKLYRIPIIDKYPIFTLRYNQGVRFLGGNYKYENVTGNVNKRFYMSQLGYTDVTVEGNYIFGTVPFPLSDIHHANQTYALQLQSYNLMNFLEFVSDHYASVNLDHNFNGFFFNKVPLLKDLKLREIIDVKALWGGVRPENNPDNNPALLQYPVNDQGVATTHALNNGPYIEGSVGVGNIFKILRLDMVRRFTYLDNPGAPKWGVRALVKFDF</sequence>
<dbReference type="Pfam" id="PF13715">
    <property type="entry name" value="CarbopepD_reg_2"/>
    <property type="match status" value="1"/>
</dbReference>
<evidence type="ECO:0000313" key="3">
    <source>
        <dbReference type="Proteomes" id="UP000638732"/>
    </source>
</evidence>
<keyword evidence="1" id="KW-0732">Signal</keyword>
<dbReference type="InterPro" id="IPR008969">
    <property type="entry name" value="CarboxyPept-like_regulatory"/>
</dbReference>
<organism evidence="2 3">
    <name type="scientific">Mucilaginibacter agri</name>
    <dbReference type="NCBI Taxonomy" id="2695265"/>
    <lineage>
        <taxon>Bacteria</taxon>
        <taxon>Pseudomonadati</taxon>
        <taxon>Bacteroidota</taxon>
        <taxon>Sphingobacteriia</taxon>
        <taxon>Sphingobacteriales</taxon>
        <taxon>Sphingobacteriaceae</taxon>
        <taxon>Mucilaginibacter</taxon>
    </lineage>
</organism>
<keyword evidence="2" id="KW-0378">Hydrolase</keyword>
<dbReference type="SUPFAM" id="SSF49464">
    <property type="entry name" value="Carboxypeptidase regulatory domain-like"/>
    <property type="match status" value="1"/>
</dbReference>
<feature type="chain" id="PRO_5037974362" evidence="1">
    <location>
        <begin position="27"/>
        <end position="865"/>
    </location>
</feature>